<feature type="region of interest" description="Disordered" evidence="13">
    <location>
        <begin position="71"/>
        <end position="129"/>
    </location>
</feature>
<evidence type="ECO:0000256" key="9">
    <source>
        <dbReference type="ARBA" id="ARBA00037650"/>
    </source>
</evidence>
<feature type="compositionally biased region" description="Pro residues" evidence="13">
    <location>
        <begin position="114"/>
        <end position="129"/>
    </location>
</feature>
<dbReference type="Gene3D" id="3.40.50.720">
    <property type="entry name" value="NAD(P)-binding Rossmann-like Domain"/>
    <property type="match status" value="1"/>
</dbReference>
<dbReference type="CDD" id="cd05214">
    <property type="entry name" value="GAPDH_I_N"/>
    <property type="match status" value="1"/>
</dbReference>
<proteinExistence type="inferred from homology"/>
<accession>A0ABQ9TTW1</accession>
<feature type="region of interest" description="Disordered" evidence="13">
    <location>
        <begin position="23"/>
        <end position="59"/>
    </location>
</feature>
<evidence type="ECO:0000259" key="14">
    <source>
        <dbReference type="SMART" id="SM00846"/>
    </source>
</evidence>
<comment type="subcellular location">
    <subcellularLocation>
        <location evidence="1">Cytoplasm</location>
    </subcellularLocation>
</comment>
<evidence type="ECO:0000256" key="1">
    <source>
        <dbReference type="ARBA" id="ARBA00004496"/>
    </source>
</evidence>
<dbReference type="PANTHER" id="PTHR10836">
    <property type="entry name" value="GLYCERALDEHYDE 3-PHOSPHATE DEHYDROGENASE"/>
    <property type="match status" value="1"/>
</dbReference>
<dbReference type="SUPFAM" id="SSF51735">
    <property type="entry name" value="NAD(P)-binding Rossmann-fold domains"/>
    <property type="match status" value="1"/>
</dbReference>
<evidence type="ECO:0000256" key="4">
    <source>
        <dbReference type="ARBA" id="ARBA00013119"/>
    </source>
</evidence>
<feature type="compositionally biased region" description="Pro residues" evidence="13">
    <location>
        <begin position="87"/>
        <end position="106"/>
    </location>
</feature>
<comment type="function">
    <text evidence="9">May play an important role in regulating the switch between different pathways for energy production during spermiogenesis and in the spermatozoon. Required for sperm motility and male fertility.</text>
</comment>
<comment type="similarity">
    <text evidence="3">Belongs to the glyceraldehyde-3-phosphate dehydrogenase family.</text>
</comment>
<dbReference type="InterPro" id="IPR036291">
    <property type="entry name" value="NAD(P)-bd_dom_sf"/>
</dbReference>
<keyword evidence="16" id="KW-1185">Reference proteome</keyword>
<dbReference type="PANTHER" id="PTHR10836:SF79">
    <property type="entry name" value="GLYCERALDEHYDE-3-PHOSPHATE DEHYDROGENASE, TESTIS-SPECIFIC"/>
    <property type="match status" value="1"/>
</dbReference>
<evidence type="ECO:0000313" key="16">
    <source>
        <dbReference type="Proteomes" id="UP001266305"/>
    </source>
</evidence>
<reference evidence="15 16" key="1">
    <citation type="submission" date="2023-05" db="EMBL/GenBank/DDBJ databases">
        <title>B98-5 Cell Line De Novo Hybrid Assembly: An Optical Mapping Approach.</title>
        <authorList>
            <person name="Kananen K."/>
            <person name="Auerbach J.A."/>
            <person name="Kautto E."/>
            <person name="Blachly J.S."/>
        </authorList>
    </citation>
    <scope>NUCLEOTIDE SEQUENCE [LARGE SCALE GENOMIC DNA]</scope>
    <source>
        <strain evidence="15">B95-8</strain>
        <tissue evidence="15">Cell line</tissue>
    </source>
</reference>
<organism evidence="15 16">
    <name type="scientific">Saguinus oedipus</name>
    <name type="common">Cotton-top tamarin</name>
    <name type="synonym">Oedipomidas oedipus</name>
    <dbReference type="NCBI Taxonomy" id="9490"/>
    <lineage>
        <taxon>Eukaryota</taxon>
        <taxon>Metazoa</taxon>
        <taxon>Chordata</taxon>
        <taxon>Craniata</taxon>
        <taxon>Vertebrata</taxon>
        <taxon>Euteleostomi</taxon>
        <taxon>Mammalia</taxon>
        <taxon>Eutheria</taxon>
        <taxon>Euarchontoglires</taxon>
        <taxon>Primates</taxon>
        <taxon>Haplorrhini</taxon>
        <taxon>Platyrrhini</taxon>
        <taxon>Cebidae</taxon>
        <taxon>Callitrichinae</taxon>
        <taxon>Saguinus</taxon>
    </lineage>
</organism>
<evidence type="ECO:0000256" key="12">
    <source>
        <dbReference type="ARBA" id="ARBA00047698"/>
    </source>
</evidence>
<evidence type="ECO:0000256" key="2">
    <source>
        <dbReference type="ARBA" id="ARBA00004869"/>
    </source>
</evidence>
<gene>
    <name evidence="15" type="ORF">P7K49_034136</name>
</gene>
<keyword evidence="5" id="KW-0963">Cytoplasm</keyword>
<sequence length="303" mass="33664">MSKRDIVLTNVTVVQLLRQPCPAETTPGIQTSPRSPINTNTFMNLDSHWKHPSSSLGPQGLWHQREVRETGRLAPSSQTHHLLVTRAPPPPEPKAQVEPPPQPKPTPVKEEIKPPPPPPPPPRPATPPPEIVARELTVGINGFGRIGRLVLRACMEKGVKVVAVNDPFIDPEYMVYMYKYDSTHGRYKGSVEFRNGQLVVDNNEISVYQCKEPKQIPWRAVGSPYVVESTGVYLSIEAASDHISAGAQRVVISAPSPDAPTFVMGVNENDYNPGSMNIVRYDNEYGYSHRVVDLLCHMFSRDK</sequence>
<keyword evidence="8" id="KW-0324">Glycolysis</keyword>
<evidence type="ECO:0000256" key="10">
    <source>
        <dbReference type="ARBA" id="ARBA00039313"/>
    </source>
</evidence>
<feature type="domain" description="Glyceraldehyde 3-phosphate dehydrogenase NAD(P) binding" evidence="14">
    <location>
        <begin position="136"/>
        <end position="280"/>
    </location>
</feature>
<evidence type="ECO:0000256" key="5">
    <source>
        <dbReference type="ARBA" id="ARBA00022490"/>
    </source>
</evidence>
<comment type="caution">
    <text evidence="15">The sequence shown here is derived from an EMBL/GenBank/DDBJ whole genome shotgun (WGS) entry which is preliminary data.</text>
</comment>
<name>A0ABQ9TTW1_SAGOE</name>
<evidence type="ECO:0000256" key="3">
    <source>
        <dbReference type="ARBA" id="ARBA00007406"/>
    </source>
</evidence>
<evidence type="ECO:0000256" key="6">
    <source>
        <dbReference type="ARBA" id="ARBA00023002"/>
    </source>
</evidence>
<comment type="pathway">
    <text evidence="2">Carbohydrate degradation; glycolysis; pyruvate from D-glyceraldehyde 3-phosphate: step 1/5.</text>
</comment>
<dbReference type="SMART" id="SM00846">
    <property type="entry name" value="Gp_dh_N"/>
    <property type="match status" value="1"/>
</dbReference>
<evidence type="ECO:0000256" key="7">
    <source>
        <dbReference type="ARBA" id="ARBA00023027"/>
    </source>
</evidence>
<dbReference type="InterPro" id="IPR020828">
    <property type="entry name" value="GlycerAld_3-P_DH_NAD(P)-bd"/>
</dbReference>
<comment type="catalytic activity">
    <reaction evidence="12">
        <text>D-glyceraldehyde 3-phosphate + phosphate + NAD(+) = (2R)-3-phospho-glyceroyl phosphate + NADH + H(+)</text>
        <dbReference type="Rhea" id="RHEA:10300"/>
        <dbReference type="ChEBI" id="CHEBI:15378"/>
        <dbReference type="ChEBI" id="CHEBI:43474"/>
        <dbReference type="ChEBI" id="CHEBI:57540"/>
        <dbReference type="ChEBI" id="CHEBI:57604"/>
        <dbReference type="ChEBI" id="CHEBI:57945"/>
        <dbReference type="ChEBI" id="CHEBI:59776"/>
        <dbReference type="EC" id="1.2.1.12"/>
    </reaction>
</comment>
<evidence type="ECO:0000313" key="15">
    <source>
        <dbReference type="EMBL" id="KAK2088229.1"/>
    </source>
</evidence>
<protein>
    <recommendedName>
        <fullName evidence="10">Glyceraldehyde-3-phosphate dehydrogenase, testis-specific</fullName>
        <ecNumber evidence="4">1.2.1.12</ecNumber>
    </recommendedName>
    <alternativeName>
        <fullName evidence="11">Spermatogenic glyceraldehyde-3-phosphate dehydrogenase</fullName>
    </alternativeName>
</protein>
<feature type="compositionally biased region" description="Polar residues" evidence="13">
    <location>
        <begin position="27"/>
        <end position="44"/>
    </location>
</feature>
<evidence type="ECO:0000256" key="8">
    <source>
        <dbReference type="ARBA" id="ARBA00023152"/>
    </source>
</evidence>
<keyword evidence="7" id="KW-0520">NAD</keyword>
<evidence type="ECO:0000256" key="11">
    <source>
        <dbReference type="ARBA" id="ARBA00043084"/>
    </source>
</evidence>
<keyword evidence="6" id="KW-0560">Oxidoreductase</keyword>
<dbReference type="Pfam" id="PF00044">
    <property type="entry name" value="Gp_dh_N"/>
    <property type="match status" value="1"/>
</dbReference>
<dbReference type="EMBL" id="JASSZA010000019">
    <property type="protein sequence ID" value="KAK2088229.1"/>
    <property type="molecule type" value="Genomic_DNA"/>
</dbReference>
<evidence type="ECO:0000256" key="13">
    <source>
        <dbReference type="SAM" id="MobiDB-lite"/>
    </source>
</evidence>
<dbReference type="InterPro" id="IPR020831">
    <property type="entry name" value="GlycerAld/Erythrose_P_DH"/>
</dbReference>
<dbReference type="EC" id="1.2.1.12" evidence="4"/>
<dbReference type="Proteomes" id="UP001266305">
    <property type="component" value="Unassembled WGS sequence"/>
</dbReference>